<reference evidence="1" key="1">
    <citation type="submission" date="2023-03" db="EMBL/GenBank/DDBJ databases">
        <title>Massive genome expansion in bonnet fungi (Mycena s.s.) driven by repeated elements and novel gene families across ecological guilds.</title>
        <authorList>
            <consortium name="Lawrence Berkeley National Laboratory"/>
            <person name="Harder C.B."/>
            <person name="Miyauchi S."/>
            <person name="Viragh M."/>
            <person name="Kuo A."/>
            <person name="Thoen E."/>
            <person name="Andreopoulos B."/>
            <person name="Lu D."/>
            <person name="Skrede I."/>
            <person name="Drula E."/>
            <person name="Henrissat B."/>
            <person name="Morin E."/>
            <person name="Kohler A."/>
            <person name="Barry K."/>
            <person name="LaButti K."/>
            <person name="Morin E."/>
            <person name="Salamov A."/>
            <person name="Lipzen A."/>
            <person name="Mereny Z."/>
            <person name="Hegedus B."/>
            <person name="Baldrian P."/>
            <person name="Stursova M."/>
            <person name="Weitz H."/>
            <person name="Taylor A."/>
            <person name="Grigoriev I.V."/>
            <person name="Nagy L.G."/>
            <person name="Martin F."/>
            <person name="Kauserud H."/>
        </authorList>
    </citation>
    <scope>NUCLEOTIDE SEQUENCE</scope>
    <source>
        <strain evidence="1">9144</strain>
    </source>
</reference>
<dbReference type="EMBL" id="JARJCW010000001">
    <property type="protein sequence ID" value="KAJ7230075.1"/>
    <property type="molecule type" value="Genomic_DNA"/>
</dbReference>
<name>A0AAD7E5F9_9AGAR</name>
<sequence>MAALFDAEDSDSLRATREKLYSDIEKLRTRFIQRVPKLEERMREIDPDKPEESPMLLPSEFNVVERRTFTLEALAQLEQEQREHQALGALEELRTAIRTFNWNMKPKQADIHGIHGNTRAAKFLKSLSNVIQAAGDKYRRIRNALIALGMPENHATFQPLHRTQQHGKVGRGIRMGDSRQREPWFWATPRPAGLSEADKASWDREMDRVQWFRERALMHRAQEEIEILTVEFQRATEFFKHSAAIWSEIATGSINVEASARILGHLTRATLGWRAYAYHQAGIYSDLQSGCQRAWEDLPNLIAVDQEKEDKKAQEKAVKAGAESLRTDYSVSSRFYLFLHTA</sequence>
<evidence type="ECO:0000313" key="1">
    <source>
        <dbReference type="EMBL" id="KAJ7230075.1"/>
    </source>
</evidence>
<gene>
    <name evidence="1" type="ORF">GGX14DRAFT_344474</name>
</gene>
<keyword evidence="2" id="KW-1185">Reference proteome</keyword>
<comment type="caution">
    <text evidence="1">The sequence shown here is derived from an EMBL/GenBank/DDBJ whole genome shotgun (WGS) entry which is preliminary data.</text>
</comment>
<evidence type="ECO:0000313" key="2">
    <source>
        <dbReference type="Proteomes" id="UP001219525"/>
    </source>
</evidence>
<proteinExistence type="predicted"/>
<dbReference type="Proteomes" id="UP001219525">
    <property type="component" value="Unassembled WGS sequence"/>
</dbReference>
<accession>A0AAD7E5F9</accession>
<organism evidence="1 2">
    <name type="scientific">Mycena pura</name>
    <dbReference type="NCBI Taxonomy" id="153505"/>
    <lineage>
        <taxon>Eukaryota</taxon>
        <taxon>Fungi</taxon>
        <taxon>Dikarya</taxon>
        <taxon>Basidiomycota</taxon>
        <taxon>Agaricomycotina</taxon>
        <taxon>Agaricomycetes</taxon>
        <taxon>Agaricomycetidae</taxon>
        <taxon>Agaricales</taxon>
        <taxon>Marasmiineae</taxon>
        <taxon>Mycenaceae</taxon>
        <taxon>Mycena</taxon>
    </lineage>
</organism>
<dbReference type="AlphaFoldDB" id="A0AAD7E5F9"/>
<protein>
    <submittedName>
        <fullName evidence="1">Uncharacterized protein</fullName>
    </submittedName>
</protein>